<comment type="caution">
    <text evidence="2">The sequence shown here is derived from an EMBL/GenBank/DDBJ whole genome shotgun (WGS) entry which is preliminary data.</text>
</comment>
<dbReference type="EMBL" id="BAAAPB010000002">
    <property type="protein sequence ID" value="GAA1966112.1"/>
    <property type="molecule type" value="Genomic_DNA"/>
</dbReference>
<reference evidence="2 3" key="1">
    <citation type="journal article" date="2019" name="Int. J. Syst. Evol. Microbiol.">
        <title>The Global Catalogue of Microorganisms (GCM) 10K type strain sequencing project: providing services to taxonomists for standard genome sequencing and annotation.</title>
        <authorList>
            <consortium name="The Broad Institute Genomics Platform"/>
            <consortium name="The Broad Institute Genome Sequencing Center for Infectious Disease"/>
            <person name="Wu L."/>
            <person name="Ma J."/>
        </authorList>
    </citation>
    <scope>NUCLEOTIDE SEQUENCE [LARGE SCALE GENOMIC DNA]</scope>
    <source>
        <strain evidence="2 3">JCM 15309</strain>
    </source>
</reference>
<evidence type="ECO:0000313" key="3">
    <source>
        <dbReference type="Proteomes" id="UP001500571"/>
    </source>
</evidence>
<evidence type="ECO:0000256" key="1">
    <source>
        <dbReference type="SAM" id="MobiDB-lite"/>
    </source>
</evidence>
<dbReference type="SUPFAM" id="SSF82171">
    <property type="entry name" value="DPP6 N-terminal domain-like"/>
    <property type="match status" value="1"/>
</dbReference>
<sequence>MWHGVADKPGATPRHPATPPVPGSTETGFIAHDPPAVPYLRSGTLISPDGRAVGIPDGSWTDFTELADGRLVLVQQKSLTVVGRQRRSYGLDGAITSRPDGAAVAWTGTDGRVRRLDTGSAEPVVVPGGRQLSPACRGIRIDGRPEPGWQTCDRDGGLLSPDGTYFASVGSVSVTLAPRADITAGVSTAFLGVVLDAVWEDDGHLLVVVVAADEARLMRVGVIGDTEDLIAPVRGANDRTRPVLVLPATAMQP</sequence>
<dbReference type="Proteomes" id="UP001500571">
    <property type="component" value="Unassembled WGS sequence"/>
</dbReference>
<accession>A0ABN2RAB7</accession>
<name>A0ABN2RAB7_9ACTN</name>
<evidence type="ECO:0000313" key="2">
    <source>
        <dbReference type="EMBL" id="GAA1966112.1"/>
    </source>
</evidence>
<organism evidence="2 3">
    <name type="scientific">Nocardioides panacihumi</name>
    <dbReference type="NCBI Taxonomy" id="400774"/>
    <lineage>
        <taxon>Bacteria</taxon>
        <taxon>Bacillati</taxon>
        <taxon>Actinomycetota</taxon>
        <taxon>Actinomycetes</taxon>
        <taxon>Propionibacteriales</taxon>
        <taxon>Nocardioidaceae</taxon>
        <taxon>Nocardioides</taxon>
    </lineage>
</organism>
<keyword evidence="3" id="KW-1185">Reference proteome</keyword>
<protein>
    <submittedName>
        <fullName evidence="2">Uncharacterized protein</fullName>
    </submittedName>
</protein>
<proteinExistence type="predicted"/>
<feature type="region of interest" description="Disordered" evidence="1">
    <location>
        <begin position="1"/>
        <end position="28"/>
    </location>
</feature>
<gene>
    <name evidence="2" type="ORF">GCM10009798_28080</name>
</gene>